<dbReference type="PANTHER" id="PTHR23419">
    <property type="entry name" value="DIVALENT CATION TOLERANCE CUTA-RELATED"/>
    <property type="match status" value="1"/>
</dbReference>
<sequence>MLIAWTTVPTKVMAETLAASAVASHLAACVQIDGPITSHYIWQGKPEKTEEYRLTFKVLLAKISLLETWLHARHPYQTPEWIVVKAEHVAEKYLSWARENS</sequence>
<reference evidence="2 3" key="1">
    <citation type="submission" date="2019-07" db="EMBL/GenBank/DDBJ databases">
        <title>Description of 53C-WASEF.</title>
        <authorList>
            <person name="Pitt A."/>
            <person name="Hahn M.W."/>
        </authorList>
    </citation>
    <scope>NUCLEOTIDE SEQUENCE [LARGE SCALE GENOMIC DNA]</scope>
    <source>
        <strain evidence="2 3">53C-WASEF</strain>
    </source>
</reference>
<dbReference type="InterPro" id="IPR011322">
    <property type="entry name" value="N-reg_PII-like_a/b"/>
</dbReference>
<dbReference type="PANTHER" id="PTHR23419:SF8">
    <property type="entry name" value="FI09726P"/>
    <property type="match status" value="1"/>
</dbReference>
<dbReference type="Proteomes" id="UP000315648">
    <property type="component" value="Unassembled WGS sequence"/>
</dbReference>
<dbReference type="GO" id="GO:0010038">
    <property type="term" value="P:response to metal ion"/>
    <property type="evidence" value="ECO:0007669"/>
    <property type="project" value="InterPro"/>
</dbReference>
<organism evidence="2 3">
    <name type="scientific">Rariglobus hedericola</name>
    <dbReference type="NCBI Taxonomy" id="2597822"/>
    <lineage>
        <taxon>Bacteria</taxon>
        <taxon>Pseudomonadati</taxon>
        <taxon>Verrucomicrobiota</taxon>
        <taxon>Opitutia</taxon>
        <taxon>Opitutales</taxon>
        <taxon>Opitutaceae</taxon>
        <taxon>Rariglobus</taxon>
    </lineage>
</organism>
<accession>A0A556QMY2</accession>
<dbReference type="Gene3D" id="3.30.70.120">
    <property type="match status" value="1"/>
</dbReference>
<protein>
    <submittedName>
        <fullName evidence="2">Divalent-cation tolerance protein CutA</fullName>
    </submittedName>
</protein>
<dbReference type="Pfam" id="PF03091">
    <property type="entry name" value="CutA1"/>
    <property type="match status" value="1"/>
</dbReference>
<evidence type="ECO:0000313" key="3">
    <source>
        <dbReference type="Proteomes" id="UP000315648"/>
    </source>
</evidence>
<dbReference type="GO" id="GO:0005507">
    <property type="term" value="F:copper ion binding"/>
    <property type="evidence" value="ECO:0007669"/>
    <property type="project" value="TreeGrafter"/>
</dbReference>
<proteinExistence type="inferred from homology"/>
<dbReference type="RefSeq" id="WP_144228336.1">
    <property type="nucleotide sequence ID" value="NZ_CBCRVV010000001.1"/>
</dbReference>
<dbReference type="OrthoDB" id="37622at2"/>
<dbReference type="InterPro" id="IPR015867">
    <property type="entry name" value="N-reg_PII/ATP_PRibTrfase_C"/>
</dbReference>
<dbReference type="SUPFAM" id="SSF54913">
    <property type="entry name" value="GlnB-like"/>
    <property type="match status" value="1"/>
</dbReference>
<comment type="caution">
    <text evidence="2">The sequence shown here is derived from an EMBL/GenBank/DDBJ whole genome shotgun (WGS) entry which is preliminary data.</text>
</comment>
<comment type="similarity">
    <text evidence="1">Belongs to the CutA family.</text>
</comment>
<name>A0A556QMY2_9BACT</name>
<evidence type="ECO:0000256" key="1">
    <source>
        <dbReference type="ARBA" id="ARBA00010169"/>
    </source>
</evidence>
<dbReference type="InterPro" id="IPR004323">
    <property type="entry name" value="Ion_tolerance_CutA"/>
</dbReference>
<gene>
    <name evidence="2" type="ORF">FPL22_01400</name>
</gene>
<keyword evidence="3" id="KW-1185">Reference proteome</keyword>
<dbReference type="EMBL" id="VMBG01000001">
    <property type="protein sequence ID" value="TSJ77995.1"/>
    <property type="molecule type" value="Genomic_DNA"/>
</dbReference>
<dbReference type="AlphaFoldDB" id="A0A556QMY2"/>
<evidence type="ECO:0000313" key="2">
    <source>
        <dbReference type="EMBL" id="TSJ77995.1"/>
    </source>
</evidence>